<dbReference type="Proteomes" id="UP001249851">
    <property type="component" value="Unassembled WGS sequence"/>
</dbReference>
<reference evidence="7" key="1">
    <citation type="journal article" date="2023" name="G3 (Bethesda)">
        <title>Whole genome assembly and annotation of the endangered Caribbean coral Acropora cervicornis.</title>
        <authorList>
            <person name="Selwyn J.D."/>
            <person name="Vollmer S.V."/>
        </authorList>
    </citation>
    <scope>NUCLEOTIDE SEQUENCE</scope>
    <source>
        <strain evidence="7">K2</strain>
    </source>
</reference>
<dbReference type="PRINTS" id="PR02001">
    <property type="entry name" value="GCR1CAMPR"/>
</dbReference>
<evidence type="ECO:0000256" key="1">
    <source>
        <dbReference type="ARBA" id="ARBA00004141"/>
    </source>
</evidence>
<dbReference type="Pfam" id="PF00002">
    <property type="entry name" value="7tm_2"/>
    <property type="match status" value="1"/>
</dbReference>
<evidence type="ECO:0000256" key="3">
    <source>
        <dbReference type="ARBA" id="ARBA00022989"/>
    </source>
</evidence>
<dbReference type="GO" id="GO:0007166">
    <property type="term" value="P:cell surface receptor signaling pathway"/>
    <property type="evidence" value="ECO:0007669"/>
    <property type="project" value="InterPro"/>
</dbReference>
<gene>
    <name evidence="7" type="ORF">P5673_004500</name>
</gene>
<keyword evidence="7" id="KW-0675">Receptor</keyword>
<dbReference type="GO" id="GO:0004930">
    <property type="term" value="F:G protein-coupled receptor activity"/>
    <property type="evidence" value="ECO:0007669"/>
    <property type="project" value="InterPro"/>
</dbReference>
<dbReference type="AlphaFoldDB" id="A0AAD9R0D6"/>
<dbReference type="InterPro" id="IPR022343">
    <property type="entry name" value="GCR1-cAMP_receptor"/>
</dbReference>
<dbReference type="Gene3D" id="1.20.1070.10">
    <property type="entry name" value="Rhodopsin 7-helix transmembrane proteins"/>
    <property type="match status" value="1"/>
</dbReference>
<feature type="transmembrane region" description="Helical" evidence="5">
    <location>
        <begin position="63"/>
        <end position="85"/>
    </location>
</feature>
<dbReference type="EMBL" id="JARQWQ010000007">
    <property type="protein sequence ID" value="KAK2570802.1"/>
    <property type="molecule type" value="Genomic_DNA"/>
</dbReference>
<dbReference type="PANTHER" id="PTHR23112">
    <property type="entry name" value="G PROTEIN-COUPLED RECEPTOR 157-RELATED"/>
    <property type="match status" value="1"/>
</dbReference>
<feature type="transmembrane region" description="Helical" evidence="5">
    <location>
        <begin position="190"/>
        <end position="215"/>
    </location>
</feature>
<evidence type="ECO:0000256" key="2">
    <source>
        <dbReference type="ARBA" id="ARBA00022692"/>
    </source>
</evidence>
<feature type="transmembrane region" description="Helical" evidence="5">
    <location>
        <begin position="142"/>
        <end position="162"/>
    </location>
</feature>
<dbReference type="InterPro" id="IPR017981">
    <property type="entry name" value="GPCR_2-like_7TM"/>
</dbReference>
<dbReference type="InterPro" id="IPR000832">
    <property type="entry name" value="GPCR_2_secretin-like"/>
</dbReference>
<dbReference type="PANTHER" id="PTHR23112:SF47">
    <property type="entry name" value="G-PROTEIN COUPLED RECEPTOR 157"/>
    <property type="match status" value="1"/>
</dbReference>
<evidence type="ECO:0000313" key="7">
    <source>
        <dbReference type="EMBL" id="KAK2570802.1"/>
    </source>
</evidence>
<organism evidence="7 8">
    <name type="scientific">Acropora cervicornis</name>
    <name type="common">Staghorn coral</name>
    <dbReference type="NCBI Taxonomy" id="6130"/>
    <lineage>
        <taxon>Eukaryota</taxon>
        <taxon>Metazoa</taxon>
        <taxon>Cnidaria</taxon>
        <taxon>Anthozoa</taxon>
        <taxon>Hexacorallia</taxon>
        <taxon>Scleractinia</taxon>
        <taxon>Astrocoeniina</taxon>
        <taxon>Acroporidae</taxon>
        <taxon>Acropora</taxon>
    </lineage>
</organism>
<evidence type="ECO:0000313" key="8">
    <source>
        <dbReference type="Proteomes" id="UP001249851"/>
    </source>
</evidence>
<feature type="transmembrane region" description="Helical" evidence="5">
    <location>
        <begin position="105"/>
        <end position="130"/>
    </location>
</feature>
<name>A0AAD9R0D6_ACRCE</name>
<reference evidence="7" key="2">
    <citation type="journal article" date="2023" name="Science">
        <title>Genomic signatures of disease resistance in endangered staghorn corals.</title>
        <authorList>
            <person name="Vollmer S.V."/>
            <person name="Selwyn J.D."/>
            <person name="Despard B.A."/>
            <person name="Roesel C.L."/>
        </authorList>
    </citation>
    <scope>NUCLEOTIDE SEQUENCE</scope>
    <source>
        <strain evidence="7">K2</strain>
    </source>
</reference>
<feature type="domain" description="G-protein coupled receptors family 2 profile 2" evidence="6">
    <location>
        <begin position="28"/>
        <end position="304"/>
    </location>
</feature>
<dbReference type="SUPFAM" id="SSF81321">
    <property type="entry name" value="Family A G protein-coupled receptor-like"/>
    <property type="match status" value="1"/>
</dbReference>
<accession>A0AAD9R0D6</accession>
<evidence type="ECO:0000256" key="4">
    <source>
        <dbReference type="ARBA" id="ARBA00023136"/>
    </source>
</evidence>
<comment type="subcellular location">
    <subcellularLocation>
        <location evidence="1">Membrane</location>
        <topology evidence="1">Multi-pass membrane protein</topology>
    </subcellularLocation>
</comment>
<keyword evidence="3 5" id="KW-1133">Transmembrane helix</keyword>
<feature type="transmembrane region" description="Helical" evidence="5">
    <location>
        <begin position="30"/>
        <end position="51"/>
    </location>
</feature>
<keyword evidence="8" id="KW-1185">Reference proteome</keyword>
<evidence type="ECO:0000256" key="5">
    <source>
        <dbReference type="SAM" id="Phobius"/>
    </source>
</evidence>
<feature type="transmembrane region" description="Helical" evidence="5">
    <location>
        <begin position="247"/>
        <end position="269"/>
    </location>
</feature>
<proteinExistence type="predicted"/>
<protein>
    <submittedName>
        <fullName evidence="7">G-protein coupled receptor 157</fullName>
    </submittedName>
</protein>
<dbReference type="PROSITE" id="PS50261">
    <property type="entry name" value="G_PROTEIN_RECEP_F2_4"/>
    <property type="match status" value="1"/>
</dbReference>
<dbReference type="GO" id="GO:0007189">
    <property type="term" value="P:adenylate cyclase-activating G protein-coupled receptor signaling pathway"/>
    <property type="evidence" value="ECO:0007669"/>
    <property type="project" value="TreeGrafter"/>
</dbReference>
<evidence type="ECO:0000259" key="6">
    <source>
        <dbReference type="PROSITE" id="PS50261"/>
    </source>
</evidence>
<comment type="caution">
    <text evidence="7">The sequence shown here is derived from an EMBL/GenBank/DDBJ whole genome shotgun (WGS) entry which is preliminary data.</text>
</comment>
<dbReference type="GO" id="GO:0005886">
    <property type="term" value="C:plasma membrane"/>
    <property type="evidence" value="ECO:0007669"/>
    <property type="project" value="TreeGrafter"/>
</dbReference>
<keyword evidence="2 5" id="KW-0812">Transmembrane</keyword>
<keyword evidence="4 5" id="KW-0472">Membrane</keyword>
<sequence length="364" mass="41498">MQGTEAIWLQNSTAPSISDSFRGNDLAHKIVVTLSAGLSLCGASVIIGTFIAWEDFRSVSRKILVYISMADFLIAAGNLLGFWIHHAQLSSKNDFFNKLCEGQSFVTSTASLWSFFWTVYLAIFLYMVVVKKQRMIAEKSMTIFHFFAWGIPLALVGTALGFQKLSTRPDSKYTSGWCWVPSDMGPSDQALWILVLGKAWEIAAYVLIFVFFFTLKYHIRKVLYNTGHLQSQNSVENAWKAEKRLTFVPVVFVLLRMWGTIRFVLYTYGGLRPSSWFTRALLYLHGIGDNSQGSANFLLFCLFTERFQSHVNNFAHSVVFNCREACSYSKTKSVRFQDEEEMICSTQETRLIEKDDSHKTYEAC</sequence>